<evidence type="ECO:0000256" key="1">
    <source>
        <dbReference type="SAM" id="MobiDB-lite"/>
    </source>
</evidence>
<evidence type="ECO:0000313" key="3">
    <source>
        <dbReference type="Proteomes" id="UP001054837"/>
    </source>
</evidence>
<feature type="region of interest" description="Disordered" evidence="1">
    <location>
        <begin position="66"/>
        <end position="103"/>
    </location>
</feature>
<reference evidence="2 3" key="1">
    <citation type="submission" date="2021-06" db="EMBL/GenBank/DDBJ databases">
        <title>Caerostris darwini draft genome.</title>
        <authorList>
            <person name="Kono N."/>
            <person name="Arakawa K."/>
        </authorList>
    </citation>
    <scope>NUCLEOTIDE SEQUENCE [LARGE SCALE GENOMIC DNA]</scope>
</reference>
<dbReference type="Proteomes" id="UP001054837">
    <property type="component" value="Unassembled WGS sequence"/>
</dbReference>
<evidence type="ECO:0000313" key="2">
    <source>
        <dbReference type="EMBL" id="GIX87991.1"/>
    </source>
</evidence>
<accession>A0AAV4NT93</accession>
<comment type="caution">
    <text evidence="2">The sequence shown here is derived from an EMBL/GenBank/DDBJ whole genome shotgun (WGS) entry which is preliminary data.</text>
</comment>
<protein>
    <submittedName>
        <fullName evidence="2">Uncharacterized protein</fullName>
    </submittedName>
</protein>
<name>A0AAV4NT93_9ARAC</name>
<keyword evidence="3" id="KW-1185">Reference proteome</keyword>
<dbReference type="EMBL" id="BPLQ01002032">
    <property type="protein sequence ID" value="GIX87991.1"/>
    <property type="molecule type" value="Genomic_DNA"/>
</dbReference>
<dbReference type="AlphaFoldDB" id="A0AAV4NT93"/>
<proteinExistence type="predicted"/>
<feature type="compositionally biased region" description="Basic and acidic residues" evidence="1">
    <location>
        <begin position="87"/>
        <end position="99"/>
    </location>
</feature>
<organism evidence="2 3">
    <name type="scientific">Caerostris darwini</name>
    <dbReference type="NCBI Taxonomy" id="1538125"/>
    <lineage>
        <taxon>Eukaryota</taxon>
        <taxon>Metazoa</taxon>
        <taxon>Ecdysozoa</taxon>
        <taxon>Arthropoda</taxon>
        <taxon>Chelicerata</taxon>
        <taxon>Arachnida</taxon>
        <taxon>Araneae</taxon>
        <taxon>Araneomorphae</taxon>
        <taxon>Entelegynae</taxon>
        <taxon>Araneoidea</taxon>
        <taxon>Araneidae</taxon>
        <taxon>Caerostris</taxon>
    </lineage>
</organism>
<sequence length="117" mass="14004">MRSNKSHPLSVWTLVTCREHPFSKNPLNPNHPSTQPKEKTPQFTFLKHSFFPFILIFVWHRFLQKRRSTHTSPRRPDLLPPRLKKKTALEESGGKERKKEHSKCRPSFFLWWNTCLV</sequence>
<gene>
    <name evidence="2" type="ORF">CDAR_437861</name>
</gene>